<dbReference type="InterPro" id="IPR052715">
    <property type="entry name" value="RAYT_transposase"/>
</dbReference>
<reference evidence="2 3" key="1">
    <citation type="journal article" date="2016" name="Nat. Commun.">
        <title>Thousands of microbial genomes shed light on interconnected biogeochemical processes in an aquifer system.</title>
        <authorList>
            <person name="Anantharaman K."/>
            <person name="Brown C.T."/>
            <person name="Hug L.A."/>
            <person name="Sharon I."/>
            <person name="Castelle C.J."/>
            <person name="Probst A.J."/>
            <person name="Thomas B.C."/>
            <person name="Singh A."/>
            <person name="Wilkins M.J."/>
            <person name="Karaoz U."/>
            <person name="Brodie E.L."/>
            <person name="Williams K.H."/>
            <person name="Hubbard S.S."/>
            <person name="Banfield J.F."/>
        </authorList>
    </citation>
    <scope>NUCLEOTIDE SEQUENCE [LARGE SCALE GENOMIC DNA]</scope>
</reference>
<protein>
    <recommendedName>
        <fullName evidence="1">Transposase IS200-like domain-containing protein</fullName>
    </recommendedName>
</protein>
<dbReference type="SUPFAM" id="SSF143422">
    <property type="entry name" value="Transposase IS200-like"/>
    <property type="match status" value="1"/>
</dbReference>
<proteinExistence type="predicted"/>
<dbReference type="InterPro" id="IPR002686">
    <property type="entry name" value="Transposase_17"/>
</dbReference>
<sequence length="163" mass="19299">MKENLIERKSSLRLKGFNYTGNYAYLVTCCTNKKKHYFQSKNITESMIKVLKETSSQFSFNVYAYCFMPDHLHILIIGSENSSLHQFMKIFKQKSSFFFKKLCKDILWQRSYHDHVLRKEEALIDIALYIFNNPVRKGLVRDYKDYPYLGSFIFGGEELIGQT</sequence>
<gene>
    <name evidence="2" type="ORF">A2042_04885</name>
</gene>
<dbReference type="EMBL" id="MGDB01000090">
    <property type="protein sequence ID" value="OGL40726.1"/>
    <property type="molecule type" value="Genomic_DNA"/>
</dbReference>
<dbReference type="GO" id="GO:0004803">
    <property type="term" value="F:transposase activity"/>
    <property type="evidence" value="ECO:0007669"/>
    <property type="project" value="InterPro"/>
</dbReference>
<evidence type="ECO:0000313" key="3">
    <source>
        <dbReference type="Proteomes" id="UP000178526"/>
    </source>
</evidence>
<evidence type="ECO:0000313" key="2">
    <source>
        <dbReference type="EMBL" id="OGL40726.1"/>
    </source>
</evidence>
<organism evidence="2 3">
    <name type="scientific">Candidatus Schekmanbacteria bacterium GWA2_38_11</name>
    <dbReference type="NCBI Taxonomy" id="1817876"/>
    <lineage>
        <taxon>Bacteria</taxon>
        <taxon>Candidatus Schekmaniibacteriota</taxon>
    </lineage>
</organism>
<evidence type="ECO:0000259" key="1">
    <source>
        <dbReference type="SMART" id="SM01321"/>
    </source>
</evidence>
<dbReference type="GO" id="GO:0043565">
    <property type="term" value="F:sequence-specific DNA binding"/>
    <property type="evidence" value="ECO:0007669"/>
    <property type="project" value="TreeGrafter"/>
</dbReference>
<accession>A0A1F7RGN9</accession>
<dbReference type="Gene3D" id="3.30.70.1290">
    <property type="entry name" value="Transposase IS200-like"/>
    <property type="match status" value="1"/>
</dbReference>
<dbReference type="PANTHER" id="PTHR36966:SF1">
    <property type="entry name" value="REP-ASSOCIATED TYROSINE TRANSPOSASE"/>
    <property type="match status" value="1"/>
</dbReference>
<dbReference type="NCBIfam" id="NF047646">
    <property type="entry name" value="REP_Tyr_transpos"/>
    <property type="match status" value="1"/>
</dbReference>
<name>A0A1F7RGN9_9BACT</name>
<dbReference type="GO" id="GO:0006313">
    <property type="term" value="P:DNA transposition"/>
    <property type="evidence" value="ECO:0007669"/>
    <property type="project" value="InterPro"/>
</dbReference>
<dbReference type="SMART" id="SM01321">
    <property type="entry name" value="Y1_Tnp"/>
    <property type="match status" value="1"/>
</dbReference>
<dbReference type="PANTHER" id="PTHR36966">
    <property type="entry name" value="REP-ASSOCIATED TYROSINE TRANSPOSASE"/>
    <property type="match status" value="1"/>
</dbReference>
<feature type="domain" description="Transposase IS200-like" evidence="1">
    <location>
        <begin position="20"/>
        <end position="133"/>
    </location>
</feature>
<dbReference type="Pfam" id="PF01797">
    <property type="entry name" value="Y1_Tnp"/>
    <property type="match status" value="1"/>
</dbReference>
<dbReference type="Proteomes" id="UP000178526">
    <property type="component" value="Unassembled WGS sequence"/>
</dbReference>
<dbReference type="InterPro" id="IPR036515">
    <property type="entry name" value="Transposase_17_sf"/>
</dbReference>
<comment type="caution">
    <text evidence="2">The sequence shown here is derived from an EMBL/GenBank/DDBJ whole genome shotgun (WGS) entry which is preliminary data.</text>
</comment>
<dbReference type="AlphaFoldDB" id="A0A1F7RGN9"/>